<accession>A0A1D3TZL1</accession>
<dbReference type="InterPro" id="IPR002560">
    <property type="entry name" value="Transposase_DDE"/>
</dbReference>
<dbReference type="PANTHER" id="PTHR33498:SF1">
    <property type="entry name" value="TRANSPOSASE FOR INSERTION SEQUENCE ELEMENT IS1557"/>
    <property type="match status" value="1"/>
</dbReference>
<dbReference type="EMBL" id="FMKA01000092">
    <property type="protein sequence ID" value="SCQ00014.1"/>
    <property type="molecule type" value="Genomic_DNA"/>
</dbReference>
<protein>
    <submittedName>
        <fullName evidence="2">Transposase</fullName>
    </submittedName>
</protein>
<sequence>MDYIRNSENGQLVFTQSIEFLRIPSCLYGFMNHTTTTEMTASGRTAFCFHGELDASEDDIICHCGCKMHVNNHPGITLRHLPFGGYLSQVQFNRNQYVCPKCGKTRMQFISFKAPAHRITEELYQYTRDLLATGNYTNKEVAELTGLGKNTVKDIDKQRLQELYTIDGTKLIKPERKAKFLGIDEFKLHNGYKYATHIIDMETGHVLWIANGKKKQVVYDFIEHVGLEWMDSVEAIACDMNSDFQEAFEDKCPHIQPVFDYFHIVKNFNDKVVSEVRKDEQRRLLAEGDDEAARSLKKTRYILMSSRKTLKRKDQDAADERVISKGSPIFGTEDYIRKGGHEERYDELLSQNKLLFTLDLIKESLTLAYSRNDEARMSEDIISIMDTCKSTKNEHLMWFRRLLDNHFEGIIAHATYDISAGKIEGINNKIKTLRRQAYGYRDDEYFFLKLFDISRKTYVRNPLSHKICD</sequence>
<dbReference type="InterPro" id="IPR047951">
    <property type="entry name" value="Transpos_ISL3"/>
</dbReference>
<evidence type="ECO:0000313" key="2">
    <source>
        <dbReference type="EMBL" id="SCQ00014.1"/>
    </source>
</evidence>
<evidence type="ECO:0000259" key="1">
    <source>
        <dbReference type="Pfam" id="PF01610"/>
    </source>
</evidence>
<dbReference type="OrthoDB" id="2012732at2"/>
<dbReference type="Proteomes" id="UP000199315">
    <property type="component" value="Unassembled WGS sequence"/>
</dbReference>
<proteinExistence type="predicted"/>
<feature type="domain" description="Transposase IS204/IS1001/IS1096/IS1165 DDE" evidence="1">
    <location>
        <begin position="181"/>
        <end position="449"/>
    </location>
</feature>
<dbReference type="PANTHER" id="PTHR33498">
    <property type="entry name" value="TRANSPOSASE FOR INSERTION SEQUENCE ELEMENT IS1557"/>
    <property type="match status" value="1"/>
</dbReference>
<dbReference type="Pfam" id="PF01610">
    <property type="entry name" value="DDE_Tnp_ISL3"/>
    <property type="match status" value="1"/>
</dbReference>
<dbReference type="NCBIfam" id="NF033550">
    <property type="entry name" value="transpos_ISL3"/>
    <property type="match status" value="1"/>
</dbReference>
<keyword evidence="3" id="KW-1185">Reference proteome</keyword>
<gene>
    <name evidence="2" type="ORF">SAMN05421730_10921</name>
</gene>
<dbReference type="STRING" id="1619234.SAMN05421730_10921"/>
<name>A0A1D3TZL1_9FIRM</name>
<evidence type="ECO:0000313" key="3">
    <source>
        <dbReference type="Proteomes" id="UP000199315"/>
    </source>
</evidence>
<organism evidence="2 3">
    <name type="scientific">Anaerobium acetethylicum</name>
    <dbReference type="NCBI Taxonomy" id="1619234"/>
    <lineage>
        <taxon>Bacteria</taxon>
        <taxon>Bacillati</taxon>
        <taxon>Bacillota</taxon>
        <taxon>Clostridia</taxon>
        <taxon>Lachnospirales</taxon>
        <taxon>Lachnospiraceae</taxon>
        <taxon>Anaerobium</taxon>
    </lineage>
</organism>
<dbReference type="RefSeq" id="WP_091237172.1">
    <property type="nucleotide sequence ID" value="NZ_FMKA01000092.1"/>
</dbReference>
<dbReference type="AlphaFoldDB" id="A0A1D3TZL1"/>
<reference evidence="2 3" key="1">
    <citation type="submission" date="2016-09" db="EMBL/GenBank/DDBJ databases">
        <authorList>
            <person name="Capua I."/>
            <person name="De Benedictis P."/>
            <person name="Joannis T."/>
            <person name="Lombin L.H."/>
            <person name="Cattoli G."/>
        </authorList>
    </citation>
    <scope>NUCLEOTIDE SEQUENCE [LARGE SCALE GENOMIC DNA]</scope>
    <source>
        <strain evidence="2 3">GluBS11</strain>
    </source>
</reference>